<feature type="region of interest" description="Disordered" evidence="1">
    <location>
        <begin position="109"/>
        <end position="141"/>
    </location>
</feature>
<organism evidence="2 3">
    <name type="scientific">Petrolisthes cinctipes</name>
    <name type="common">Flat porcelain crab</name>
    <dbReference type="NCBI Taxonomy" id="88211"/>
    <lineage>
        <taxon>Eukaryota</taxon>
        <taxon>Metazoa</taxon>
        <taxon>Ecdysozoa</taxon>
        <taxon>Arthropoda</taxon>
        <taxon>Crustacea</taxon>
        <taxon>Multicrustacea</taxon>
        <taxon>Malacostraca</taxon>
        <taxon>Eumalacostraca</taxon>
        <taxon>Eucarida</taxon>
        <taxon>Decapoda</taxon>
        <taxon>Pleocyemata</taxon>
        <taxon>Anomura</taxon>
        <taxon>Galatheoidea</taxon>
        <taxon>Porcellanidae</taxon>
        <taxon>Petrolisthes</taxon>
    </lineage>
</organism>
<evidence type="ECO:0000256" key="1">
    <source>
        <dbReference type="SAM" id="MobiDB-lite"/>
    </source>
</evidence>
<feature type="region of interest" description="Disordered" evidence="1">
    <location>
        <begin position="51"/>
        <end position="95"/>
    </location>
</feature>
<dbReference type="AlphaFoldDB" id="A0AAE1ER82"/>
<name>A0AAE1ER82_PETCI</name>
<feature type="compositionally biased region" description="Low complexity" evidence="1">
    <location>
        <begin position="85"/>
        <end position="95"/>
    </location>
</feature>
<evidence type="ECO:0000313" key="3">
    <source>
        <dbReference type="Proteomes" id="UP001286313"/>
    </source>
</evidence>
<gene>
    <name evidence="2" type="ORF">Pcinc_033979</name>
</gene>
<dbReference type="EMBL" id="JAWQEG010004863">
    <property type="protein sequence ID" value="KAK3859938.1"/>
    <property type="molecule type" value="Genomic_DNA"/>
</dbReference>
<comment type="caution">
    <text evidence="2">The sequence shown here is derived from an EMBL/GenBank/DDBJ whole genome shotgun (WGS) entry which is preliminary data.</text>
</comment>
<keyword evidence="3" id="KW-1185">Reference proteome</keyword>
<evidence type="ECO:0000313" key="2">
    <source>
        <dbReference type="EMBL" id="KAK3859938.1"/>
    </source>
</evidence>
<reference evidence="2" key="1">
    <citation type="submission" date="2023-10" db="EMBL/GenBank/DDBJ databases">
        <title>Genome assemblies of two species of porcelain crab, Petrolisthes cinctipes and Petrolisthes manimaculis (Anomura: Porcellanidae).</title>
        <authorList>
            <person name="Angst P."/>
        </authorList>
    </citation>
    <scope>NUCLEOTIDE SEQUENCE</scope>
    <source>
        <strain evidence="2">PB745_01</strain>
        <tissue evidence="2">Gill</tissue>
    </source>
</reference>
<proteinExistence type="predicted"/>
<feature type="compositionally biased region" description="Low complexity" evidence="1">
    <location>
        <begin position="111"/>
        <end position="125"/>
    </location>
</feature>
<sequence>MCLPLPPTPALATSTHACPCYFHPRPPLPPPPTPTLATSTHACPCHFHPRPPLPPPPTPALATSTHAHPYHLHPRPSLPPPPTPTLATSTHAHPASQCSTPIIIDTLMEASPSCTSSKPKSSQQQGIGESRAGLASESGLGRVLETACFGSGLSRD</sequence>
<dbReference type="Proteomes" id="UP001286313">
    <property type="component" value="Unassembled WGS sequence"/>
</dbReference>
<protein>
    <submittedName>
        <fullName evidence="2">Uncharacterized protein</fullName>
    </submittedName>
</protein>
<accession>A0AAE1ER82</accession>